<evidence type="ECO:0000313" key="2">
    <source>
        <dbReference type="EMBL" id="HAV92939.1"/>
    </source>
</evidence>
<organism evidence="2 3">
    <name type="scientific">candidate division WOR-3 bacterium</name>
    <dbReference type="NCBI Taxonomy" id="2052148"/>
    <lineage>
        <taxon>Bacteria</taxon>
        <taxon>Bacteria division WOR-3</taxon>
    </lineage>
</organism>
<keyword evidence="1" id="KW-1133">Transmembrane helix</keyword>
<gene>
    <name evidence="2" type="ORF">DCW38_07165</name>
</gene>
<dbReference type="AlphaFoldDB" id="A0A350HBM3"/>
<accession>A0A350HBM3</accession>
<protein>
    <submittedName>
        <fullName evidence="2">Uncharacterized protein</fullName>
    </submittedName>
</protein>
<evidence type="ECO:0000256" key="1">
    <source>
        <dbReference type="SAM" id="Phobius"/>
    </source>
</evidence>
<feature type="transmembrane region" description="Helical" evidence="1">
    <location>
        <begin position="12"/>
        <end position="33"/>
    </location>
</feature>
<proteinExistence type="predicted"/>
<name>A0A350HBM3_UNCW3</name>
<dbReference type="PROSITE" id="PS51257">
    <property type="entry name" value="PROKAR_LIPOPROTEIN"/>
    <property type="match status" value="1"/>
</dbReference>
<keyword evidence="1" id="KW-0812">Transmembrane</keyword>
<dbReference type="EMBL" id="DMZY01000209">
    <property type="protein sequence ID" value="HAV92939.1"/>
    <property type="molecule type" value="Genomic_DNA"/>
</dbReference>
<dbReference type="Proteomes" id="UP000264062">
    <property type="component" value="Unassembled WGS sequence"/>
</dbReference>
<comment type="caution">
    <text evidence="2">The sequence shown here is derived from an EMBL/GenBank/DDBJ whole genome shotgun (WGS) entry which is preliminary data.</text>
</comment>
<sequence>MKKFKEDFKTGVIIIIFSILLLMCGCSLLPSYIDKNNIMDYFPDMREGVIRNYRITHLWIEEVYDTILNESTLDTSISESSMVDEILRVFKSDSISFFTCKVIEFPDSFAVTYIYNKDAGVMVISGDTIYDSTDRILLKTPIEKGNTWGDDSCESEILKTDSTYAEDNVEATNVIVVKREFMSDSHEVYQEGCYSGGLGEVKFFQRIIYEDGIQEITGELIDFLYP</sequence>
<reference evidence="2 3" key="1">
    <citation type="journal article" date="2018" name="Nat. Biotechnol.">
        <title>A standardized bacterial taxonomy based on genome phylogeny substantially revises the tree of life.</title>
        <authorList>
            <person name="Parks D.H."/>
            <person name="Chuvochina M."/>
            <person name="Waite D.W."/>
            <person name="Rinke C."/>
            <person name="Skarshewski A."/>
            <person name="Chaumeil P.A."/>
            <person name="Hugenholtz P."/>
        </authorList>
    </citation>
    <scope>NUCLEOTIDE SEQUENCE [LARGE SCALE GENOMIC DNA]</scope>
    <source>
        <strain evidence="2">UBA9956</strain>
    </source>
</reference>
<evidence type="ECO:0000313" key="3">
    <source>
        <dbReference type="Proteomes" id="UP000264062"/>
    </source>
</evidence>
<keyword evidence="1" id="KW-0472">Membrane</keyword>